<feature type="modified residue" description="N6-(pyridoxal phosphate)lysine" evidence="18">
    <location>
        <position position="43"/>
    </location>
</feature>
<keyword evidence="8" id="KW-0808">Transferase</keyword>
<evidence type="ECO:0000256" key="18">
    <source>
        <dbReference type="PIRSR" id="PIRSR605856-51"/>
    </source>
</evidence>
<dbReference type="InterPro" id="IPR009080">
    <property type="entry name" value="tRNAsynth_Ia_anticodon-bd"/>
</dbReference>
<protein>
    <recommendedName>
        <fullName evidence="5">cysteine synthase</fullName>
        <ecNumber evidence="5">2.5.1.47</ecNumber>
    </recommendedName>
</protein>
<dbReference type="SUPFAM" id="SSF53686">
    <property type="entry name" value="Tryptophan synthase beta subunit-like PLP-dependent enzymes"/>
    <property type="match status" value="1"/>
</dbReference>
<dbReference type="KEGG" id="dma:DMR_30710"/>
<dbReference type="AlphaFoldDB" id="C4XII8"/>
<evidence type="ECO:0000256" key="12">
    <source>
        <dbReference type="ARBA" id="ARBA00022840"/>
    </source>
</evidence>
<reference evidence="22 23" key="1">
    <citation type="journal article" date="2009" name="Genome Res.">
        <title>Whole genome sequence of Desulfovibrio magneticus strain RS-1 revealed common gene clusters in magnetotactic bacteria.</title>
        <authorList>
            <person name="Nakazawa H."/>
            <person name="Arakaki A."/>
            <person name="Narita-Yamada S."/>
            <person name="Yashiro I."/>
            <person name="Jinno K."/>
            <person name="Aoki N."/>
            <person name="Tsuruyama A."/>
            <person name="Okamura Y."/>
            <person name="Tanikawa S."/>
            <person name="Fujita N."/>
            <person name="Takeyama H."/>
            <person name="Matsunaga T."/>
        </authorList>
    </citation>
    <scope>NUCLEOTIDE SEQUENCE [LARGE SCALE GENOMIC DNA]</scope>
    <source>
        <strain evidence="23">ATCC 700980 / DSM 13731 / RS-1</strain>
    </source>
</reference>
<dbReference type="Pfam" id="PF23493">
    <property type="entry name" value="CysS_C"/>
    <property type="match status" value="1"/>
</dbReference>
<dbReference type="EC" id="2.5.1.47" evidence="5"/>
<keyword evidence="13 17" id="KW-0663">Pyridoxal phosphate</keyword>
<name>C4XII8_SOLM1</name>
<comment type="catalytic activity">
    <reaction evidence="16">
        <text>O-acetyl-L-serine + hydrogen sulfide = L-cysteine + acetate</text>
        <dbReference type="Rhea" id="RHEA:14829"/>
        <dbReference type="ChEBI" id="CHEBI:29919"/>
        <dbReference type="ChEBI" id="CHEBI:30089"/>
        <dbReference type="ChEBI" id="CHEBI:35235"/>
        <dbReference type="ChEBI" id="CHEBI:58340"/>
        <dbReference type="EC" id="2.5.1.47"/>
    </reaction>
</comment>
<dbReference type="GO" id="GO:0046872">
    <property type="term" value="F:metal ion binding"/>
    <property type="evidence" value="ECO:0007669"/>
    <property type="project" value="UniProtKB-KW"/>
</dbReference>
<feature type="binding site" evidence="17">
    <location>
        <begin position="178"/>
        <end position="182"/>
    </location>
    <ligand>
        <name>pyridoxal 5'-phosphate</name>
        <dbReference type="ChEBI" id="CHEBI:597326"/>
    </ligand>
</feature>
<dbReference type="Proteomes" id="UP000009071">
    <property type="component" value="Chromosome"/>
</dbReference>
<dbReference type="HOGENOM" id="CLU_013528_4_0_7"/>
<dbReference type="Pfam" id="PF01406">
    <property type="entry name" value="tRNA-synt_1e"/>
    <property type="match status" value="1"/>
</dbReference>
<dbReference type="InterPro" id="IPR001216">
    <property type="entry name" value="P-phosphate_BS"/>
</dbReference>
<evidence type="ECO:0000256" key="5">
    <source>
        <dbReference type="ARBA" id="ARBA00012681"/>
    </source>
</evidence>
<dbReference type="InterPro" id="IPR005856">
    <property type="entry name" value="Cys_synth"/>
</dbReference>
<evidence type="ECO:0000256" key="10">
    <source>
        <dbReference type="ARBA" id="ARBA00022741"/>
    </source>
</evidence>
<evidence type="ECO:0000256" key="8">
    <source>
        <dbReference type="ARBA" id="ARBA00022679"/>
    </source>
</evidence>
<dbReference type="InterPro" id="IPR032678">
    <property type="entry name" value="tRNA-synt_1_cat_dom"/>
</dbReference>
<evidence type="ECO:0000259" key="19">
    <source>
        <dbReference type="Pfam" id="PF00291"/>
    </source>
</evidence>
<dbReference type="CDD" id="cd01561">
    <property type="entry name" value="CBS_like"/>
    <property type="match status" value="1"/>
</dbReference>
<feature type="binding site" evidence="17">
    <location>
        <position position="73"/>
    </location>
    <ligand>
        <name>pyridoxal 5'-phosphate</name>
        <dbReference type="ChEBI" id="CHEBI:597326"/>
    </ligand>
</feature>
<dbReference type="Pfam" id="PF00291">
    <property type="entry name" value="PALP"/>
    <property type="match status" value="1"/>
</dbReference>
<organism evidence="22 23">
    <name type="scientific">Solidesulfovibrio magneticus (strain ATCC 700980 / DSM 13731 / RS-1)</name>
    <name type="common">Desulfovibrio magneticus</name>
    <dbReference type="NCBI Taxonomy" id="573370"/>
    <lineage>
        <taxon>Bacteria</taxon>
        <taxon>Pseudomonadati</taxon>
        <taxon>Thermodesulfobacteriota</taxon>
        <taxon>Desulfovibrionia</taxon>
        <taxon>Desulfovibrionales</taxon>
        <taxon>Desulfovibrionaceae</taxon>
        <taxon>Solidesulfovibrio</taxon>
    </lineage>
</organism>
<keyword evidence="23" id="KW-1185">Reference proteome</keyword>
<dbReference type="UniPathway" id="UPA00136">
    <property type="reaction ID" value="UER00200"/>
</dbReference>
<feature type="binding site" evidence="17">
    <location>
        <position position="259"/>
    </location>
    <ligand>
        <name>pyridoxal 5'-phosphate</name>
        <dbReference type="ChEBI" id="CHEBI:597326"/>
    </ligand>
</feature>
<keyword evidence="11" id="KW-0862">Zinc</keyword>
<evidence type="ECO:0000256" key="11">
    <source>
        <dbReference type="ARBA" id="ARBA00022833"/>
    </source>
</evidence>
<keyword evidence="7" id="KW-0028">Amino-acid biosynthesis</keyword>
<dbReference type="eggNOG" id="COG0215">
    <property type="taxonomic scope" value="Bacteria"/>
</dbReference>
<dbReference type="InterPro" id="IPR056411">
    <property type="entry name" value="CysS_C"/>
</dbReference>
<feature type="domain" description="Cysteinyl-tRNA ligase anticodon binding" evidence="21">
    <location>
        <begin position="715"/>
        <end position="754"/>
    </location>
</feature>
<dbReference type="GO" id="GO:0004124">
    <property type="term" value="F:cysteine synthase activity"/>
    <property type="evidence" value="ECO:0007669"/>
    <property type="project" value="UniProtKB-EC"/>
</dbReference>
<dbReference type="RefSeq" id="WP_015861722.1">
    <property type="nucleotide sequence ID" value="NC_012796.1"/>
</dbReference>
<comment type="pathway">
    <text evidence="3">Amino-acid biosynthesis; L-cysteine biosynthesis; L-cysteine from L-serine: step 2/2.</text>
</comment>
<evidence type="ECO:0000313" key="22">
    <source>
        <dbReference type="EMBL" id="BAH76563.1"/>
    </source>
</evidence>
<evidence type="ECO:0000256" key="15">
    <source>
        <dbReference type="ARBA" id="ARBA00023192"/>
    </source>
</evidence>
<keyword evidence="10" id="KW-0547">Nucleotide-binding</keyword>
<dbReference type="PANTHER" id="PTHR10314">
    <property type="entry name" value="CYSTATHIONINE BETA-SYNTHASE"/>
    <property type="match status" value="1"/>
</dbReference>
<dbReference type="GO" id="GO:0006418">
    <property type="term" value="P:tRNA aminoacylation for protein translation"/>
    <property type="evidence" value="ECO:0007669"/>
    <property type="project" value="InterPro"/>
</dbReference>
<feature type="domain" description="Tryptophan synthase beta chain-like PALP" evidence="19">
    <location>
        <begin position="8"/>
        <end position="285"/>
    </location>
</feature>
<dbReference type="InterPro" id="IPR001926">
    <property type="entry name" value="TrpB-like_PALP"/>
</dbReference>
<evidence type="ECO:0000256" key="1">
    <source>
        <dbReference type="ARBA" id="ARBA00001933"/>
    </source>
</evidence>
<dbReference type="Gene3D" id="3.40.50.1100">
    <property type="match status" value="2"/>
</dbReference>
<evidence type="ECO:0000259" key="20">
    <source>
        <dbReference type="Pfam" id="PF01406"/>
    </source>
</evidence>
<comment type="similarity">
    <text evidence="4">Belongs to the cysteine synthase/cystathionine beta-synthase family.</text>
</comment>
<evidence type="ECO:0000256" key="4">
    <source>
        <dbReference type="ARBA" id="ARBA00007103"/>
    </source>
</evidence>
<dbReference type="InterPro" id="IPR036052">
    <property type="entry name" value="TrpB-like_PALP_sf"/>
</dbReference>
<dbReference type="InterPro" id="IPR050214">
    <property type="entry name" value="Cys_Synth/Cystath_Beta-Synth"/>
</dbReference>
<dbReference type="InterPro" id="IPR014729">
    <property type="entry name" value="Rossmann-like_a/b/a_fold"/>
</dbReference>
<sequence>MIHDSVLSLVGKTPLVRMRRVCPNPRVTICAKIESRNPGGSIKDRVALAMIEAAERSGELTSGRTVIEATSGNTGIGLAMVCAVKGYPLKLLMPASASEERKRIMRAYGAEIVLTPGNRGTDGAIEEAYRLAREEPDRYVLMDQFNNPASIEAHYAATAVEIFESTGGAVTHVVAALGTSGTAMGLVKKLKELNPAITVAAVEPRPGHKIQGLKNMQESYPPGIFNKHALDAIVPVEDEDAFAMARRLARDEGILAGMSGGAAMAAAARLAGELAEGLIVVILADSGERYLSTTLFAAPEKKGVALTSVGQPDPVHLDPAAAAPGLFTFGPPLPEPGDLDAWRRIVTLDVLRRTLSRSGGRPTLAVGLADLDDRCLDASRAAGRKCREYAAEAREQVAALAESLGVADAVFPLAGEAMDEAMALARKLMDKGLAYEKLRSVYFDVARDKAYGGLLGLDMTKLCLGKTVDLDSYAKDHPRDFTLLKRVSLKDLKAGDVWATAWGNVRPSWFLQMASAAVRALPAVTVVATDEDKTFPHIENLRAVWAGGAGLAPAVWLVGGRICGREGAEAVPTLADLLGYGVHPLTVRAWLLSTSYHKPLCAAPEALAMWERNRARIQELAAGLTLAAGEGQPSGAAQAEAEGLEAALEAALAEDLSVAQFWPALFAFARQANAGLAAGTLGGADAARHLAALAAADAALGLLDPAGLPLSPPHWPAEAARLIEARAQARAAKDFTRADALRRDIEAMGLRLEDAPGGARLFAARPSPGRGKP</sequence>
<evidence type="ECO:0000256" key="16">
    <source>
        <dbReference type="ARBA" id="ARBA00047931"/>
    </source>
</evidence>
<keyword evidence="6" id="KW-0436">Ligase</keyword>
<proteinExistence type="inferred from homology"/>
<dbReference type="OrthoDB" id="9815130at2"/>
<evidence type="ECO:0000256" key="7">
    <source>
        <dbReference type="ARBA" id="ARBA00022605"/>
    </source>
</evidence>
<dbReference type="EMBL" id="AP010904">
    <property type="protein sequence ID" value="BAH76563.1"/>
    <property type="molecule type" value="Genomic_DNA"/>
</dbReference>
<keyword evidence="12" id="KW-0067">ATP-binding</keyword>
<accession>C4XII8</accession>
<dbReference type="FunFam" id="3.40.50.1100:FF:000003">
    <property type="entry name" value="Cystathionine beta-synthase"/>
    <property type="match status" value="1"/>
</dbReference>
<evidence type="ECO:0000256" key="17">
    <source>
        <dbReference type="PIRSR" id="PIRSR605856-50"/>
    </source>
</evidence>
<dbReference type="GO" id="GO:0004812">
    <property type="term" value="F:aminoacyl-tRNA ligase activity"/>
    <property type="evidence" value="ECO:0007669"/>
    <property type="project" value="UniProtKB-KW"/>
</dbReference>
<dbReference type="Gene3D" id="1.20.120.1910">
    <property type="entry name" value="Cysteine-tRNA ligase, C-terminal anti-codon recognition domain"/>
    <property type="match status" value="1"/>
</dbReference>
<evidence type="ECO:0000256" key="6">
    <source>
        <dbReference type="ARBA" id="ARBA00022598"/>
    </source>
</evidence>
<dbReference type="GO" id="GO:0005524">
    <property type="term" value="F:ATP binding"/>
    <property type="evidence" value="ECO:0007669"/>
    <property type="project" value="UniProtKB-KW"/>
</dbReference>
<dbReference type="GO" id="GO:0006535">
    <property type="term" value="P:cysteine biosynthetic process from serine"/>
    <property type="evidence" value="ECO:0007669"/>
    <property type="project" value="InterPro"/>
</dbReference>
<evidence type="ECO:0000256" key="2">
    <source>
        <dbReference type="ARBA" id="ARBA00001947"/>
    </source>
</evidence>
<keyword evidence="9" id="KW-0479">Metal-binding</keyword>
<dbReference type="STRING" id="573370.DMR_30710"/>
<keyword evidence="15" id="KW-0198">Cysteine biosynthesis</keyword>
<gene>
    <name evidence="22" type="primary">cysM</name>
    <name evidence="22" type="ordered locus">DMR_30710</name>
</gene>
<feature type="domain" description="tRNA synthetases class I catalytic" evidence="20">
    <location>
        <begin position="342"/>
        <end position="544"/>
    </location>
</feature>
<dbReference type="eggNOG" id="COG0031">
    <property type="taxonomic scope" value="Bacteria"/>
</dbReference>
<evidence type="ECO:0000256" key="3">
    <source>
        <dbReference type="ARBA" id="ARBA00004962"/>
    </source>
</evidence>
<evidence type="ECO:0000259" key="21">
    <source>
        <dbReference type="Pfam" id="PF23493"/>
    </source>
</evidence>
<evidence type="ECO:0000256" key="9">
    <source>
        <dbReference type="ARBA" id="ARBA00022723"/>
    </source>
</evidence>
<dbReference type="SUPFAM" id="SSF52374">
    <property type="entry name" value="Nucleotidylyl transferase"/>
    <property type="match status" value="1"/>
</dbReference>
<keyword evidence="14" id="KW-0030">Aminoacyl-tRNA synthetase</keyword>
<evidence type="ECO:0000313" key="23">
    <source>
        <dbReference type="Proteomes" id="UP000009071"/>
    </source>
</evidence>
<dbReference type="PROSITE" id="PS00901">
    <property type="entry name" value="CYS_SYNTHASE"/>
    <property type="match status" value="1"/>
</dbReference>
<dbReference type="NCBIfam" id="TIGR01136">
    <property type="entry name" value="cysKM"/>
    <property type="match status" value="1"/>
</dbReference>
<evidence type="ECO:0000256" key="13">
    <source>
        <dbReference type="ARBA" id="ARBA00022898"/>
    </source>
</evidence>
<dbReference type="Gene3D" id="3.40.50.620">
    <property type="entry name" value="HUPs"/>
    <property type="match status" value="1"/>
</dbReference>
<comment type="cofactor">
    <cofactor evidence="2">
        <name>Zn(2+)</name>
        <dbReference type="ChEBI" id="CHEBI:29105"/>
    </cofactor>
</comment>
<evidence type="ECO:0000256" key="14">
    <source>
        <dbReference type="ARBA" id="ARBA00023146"/>
    </source>
</evidence>
<dbReference type="SUPFAM" id="SSF47323">
    <property type="entry name" value="Anticodon-binding domain of a subclass of class I aminoacyl-tRNA synthetases"/>
    <property type="match status" value="1"/>
</dbReference>
<comment type="cofactor">
    <cofactor evidence="1 17">
        <name>pyridoxal 5'-phosphate</name>
        <dbReference type="ChEBI" id="CHEBI:597326"/>
    </cofactor>
</comment>